<keyword evidence="2" id="KW-0812">Transmembrane</keyword>
<sequence length="195" mass="21066">MTDESGAPDGGAAPARTGSDQEGPHALIKALQADLRAGRRILFRPSQIAGWSLIVAMLWLLGFLCLMAGSGATRIWRAVHAGALLSPLTLYAGFLIVALFAAARPLIRLLLSTYRQMRTEAVFWIGPQGVGVPWRGLEASWDEIKDIAFRDWGLFGALARLDIEWRGEAAASRPPSRIFVGVVSAPGAPFSRAMR</sequence>
<dbReference type="AlphaFoldDB" id="A0A8J7V569"/>
<feature type="transmembrane region" description="Helical" evidence="2">
    <location>
        <begin position="48"/>
        <end position="69"/>
    </location>
</feature>
<accession>A0A8J7V569</accession>
<feature type="region of interest" description="Disordered" evidence="1">
    <location>
        <begin position="1"/>
        <end position="22"/>
    </location>
</feature>
<feature type="transmembrane region" description="Helical" evidence="2">
    <location>
        <begin position="89"/>
        <end position="111"/>
    </location>
</feature>
<keyword evidence="2" id="KW-1133">Transmembrane helix</keyword>
<protein>
    <submittedName>
        <fullName evidence="3">Uncharacterized protein</fullName>
    </submittedName>
</protein>
<reference evidence="3" key="1">
    <citation type="submission" date="2021-04" db="EMBL/GenBank/DDBJ databases">
        <authorList>
            <person name="Zhang D.-C."/>
        </authorList>
    </citation>
    <scope>NUCLEOTIDE SEQUENCE</scope>
    <source>
        <strain evidence="3">CGMCC 1.15697</strain>
    </source>
</reference>
<keyword evidence="2" id="KW-0472">Membrane</keyword>
<name>A0A8J7V569_9PROT</name>
<comment type="caution">
    <text evidence="3">The sequence shown here is derived from an EMBL/GenBank/DDBJ whole genome shotgun (WGS) entry which is preliminary data.</text>
</comment>
<gene>
    <name evidence="3" type="ORF">KAJ83_16020</name>
</gene>
<keyword evidence="4" id="KW-1185">Reference proteome</keyword>
<organism evidence="3 4">
    <name type="scientific">Marivibrio halodurans</name>
    <dbReference type="NCBI Taxonomy" id="2039722"/>
    <lineage>
        <taxon>Bacteria</taxon>
        <taxon>Pseudomonadati</taxon>
        <taxon>Pseudomonadota</taxon>
        <taxon>Alphaproteobacteria</taxon>
        <taxon>Rhodospirillales</taxon>
        <taxon>Rhodospirillaceae</taxon>
        <taxon>Marivibrio</taxon>
    </lineage>
</organism>
<evidence type="ECO:0000313" key="4">
    <source>
        <dbReference type="Proteomes" id="UP000672602"/>
    </source>
</evidence>
<proteinExistence type="predicted"/>
<dbReference type="EMBL" id="JAGMWN010000009">
    <property type="protein sequence ID" value="MBP5858529.1"/>
    <property type="molecule type" value="Genomic_DNA"/>
</dbReference>
<dbReference type="Proteomes" id="UP000672602">
    <property type="component" value="Unassembled WGS sequence"/>
</dbReference>
<evidence type="ECO:0000313" key="3">
    <source>
        <dbReference type="EMBL" id="MBP5858529.1"/>
    </source>
</evidence>
<evidence type="ECO:0000256" key="1">
    <source>
        <dbReference type="SAM" id="MobiDB-lite"/>
    </source>
</evidence>
<evidence type="ECO:0000256" key="2">
    <source>
        <dbReference type="SAM" id="Phobius"/>
    </source>
</evidence>
<dbReference type="RefSeq" id="WP_210683123.1">
    <property type="nucleotide sequence ID" value="NZ_JAGMWN010000009.1"/>
</dbReference>